<keyword evidence="1" id="KW-0732">Signal</keyword>
<protein>
    <submittedName>
        <fullName evidence="3">Uncharacterized protein LOC107223624</fullName>
    </submittedName>
</protein>
<name>A0A6J0BVB9_NEOLC</name>
<dbReference type="RefSeq" id="XP_015518846.2">
    <property type="nucleotide sequence ID" value="XM_015663360.2"/>
</dbReference>
<dbReference type="AlphaFoldDB" id="A0A6J0BVB9"/>
<dbReference type="KEGG" id="nlo:107223624"/>
<dbReference type="OrthoDB" id="10389643at2759"/>
<organism evidence="3">
    <name type="scientific">Neodiprion lecontei</name>
    <name type="common">Redheaded pine sawfly</name>
    <dbReference type="NCBI Taxonomy" id="441921"/>
    <lineage>
        <taxon>Eukaryota</taxon>
        <taxon>Metazoa</taxon>
        <taxon>Ecdysozoa</taxon>
        <taxon>Arthropoda</taxon>
        <taxon>Hexapoda</taxon>
        <taxon>Insecta</taxon>
        <taxon>Pterygota</taxon>
        <taxon>Neoptera</taxon>
        <taxon>Endopterygota</taxon>
        <taxon>Hymenoptera</taxon>
        <taxon>Tenthredinoidea</taxon>
        <taxon>Diprionidae</taxon>
        <taxon>Diprioninae</taxon>
        <taxon>Neodiprion</taxon>
    </lineage>
</organism>
<dbReference type="InParanoid" id="A0A6J0BVB9"/>
<evidence type="ECO:0000313" key="2">
    <source>
        <dbReference type="Proteomes" id="UP000829291"/>
    </source>
</evidence>
<sequence length="230" mass="25343">MAKFITFLGLLFAVYGVQGTSYQELYEFANEKVAEYFENEIDPSLAELEGVVVKAYYITELVQARLNSSWSEMVEEFDAKVDALTNGTSADVSSCVSAYSSEKAEASEILANTTSCVNVKKNTVTEVYSTVKADITSFVSDLEEETTSTWSCSSSNIWTMWKCVKSYISSLETEIQSTYSTVTSQVTSFEDTYSDFGSSLEDCGVTTVEATVSTRLTEAYNTLENCIADL</sequence>
<dbReference type="GeneID" id="107223624"/>
<accession>A0A6J0BVB9</accession>
<evidence type="ECO:0000313" key="3">
    <source>
        <dbReference type="RefSeq" id="XP_015518846.2"/>
    </source>
</evidence>
<evidence type="ECO:0000256" key="1">
    <source>
        <dbReference type="SAM" id="SignalP"/>
    </source>
</evidence>
<reference evidence="3" key="1">
    <citation type="submission" date="2025-08" db="UniProtKB">
        <authorList>
            <consortium name="RefSeq"/>
        </authorList>
    </citation>
    <scope>IDENTIFICATION</scope>
    <source>
        <tissue evidence="3">Thorax and Abdomen</tissue>
    </source>
</reference>
<dbReference type="Proteomes" id="UP000829291">
    <property type="component" value="Chromosome 2"/>
</dbReference>
<feature type="chain" id="PRO_5045625425" evidence="1">
    <location>
        <begin position="20"/>
        <end position="230"/>
    </location>
</feature>
<proteinExistence type="predicted"/>
<gene>
    <name evidence="3" type="primary">LOC107223624</name>
</gene>
<feature type="signal peptide" evidence="1">
    <location>
        <begin position="1"/>
        <end position="19"/>
    </location>
</feature>
<dbReference type="Gene3D" id="1.20.120.20">
    <property type="entry name" value="Apolipoprotein"/>
    <property type="match status" value="1"/>
</dbReference>
<keyword evidence="2" id="KW-1185">Reference proteome</keyword>